<organism evidence="2">
    <name type="scientific">Pongo abelii</name>
    <name type="common">Sumatran orangutan</name>
    <name type="synonym">Pongo pygmaeus abelii</name>
    <dbReference type="NCBI Taxonomy" id="9601"/>
    <lineage>
        <taxon>Eukaryota</taxon>
        <taxon>Metazoa</taxon>
        <taxon>Chordata</taxon>
        <taxon>Craniata</taxon>
        <taxon>Vertebrata</taxon>
        <taxon>Euteleostomi</taxon>
        <taxon>Mammalia</taxon>
        <taxon>Eutheria</taxon>
        <taxon>Euarchontoglires</taxon>
        <taxon>Primates</taxon>
        <taxon>Haplorrhini</taxon>
        <taxon>Catarrhini</taxon>
        <taxon>Hominidae</taxon>
        <taxon>Pongo</taxon>
    </lineage>
</organism>
<keyword evidence="1" id="KW-0812">Transmembrane</keyword>
<dbReference type="EMBL" id="NDHI03003474">
    <property type="protein sequence ID" value="PNJ39539.1"/>
    <property type="molecule type" value="Genomic_DNA"/>
</dbReference>
<feature type="transmembrane region" description="Helical" evidence="1">
    <location>
        <begin position="16"/>
        <end position="37"/>
    </location>
</feature>
<reference evidence="2" key="1">
    <citation type="submission" date="2017-12" db="EMBL/GenBank/DDBJ databases">
        <title>High-resolution comparative analysis of great ape genomes.</title>
        <authorList>
            <person name="Pollen A."/>
            <person name="Hastie A."/>
            <person name="Hormozdiari F."/>
            <person name="Dougherty M."/>
            <person name="Liu R."/>
            <person name="Chaisson M."/>
            <person name="Hoppe E."/>
            <person name="Hill C."/>
            <person name="Pang A."/>
            <person name="Hillier L."/>
            <person name="Baker C."/>
            <person name="Armstrong J."/>
            <person name="Shendure J."/>
            <person name="Paten B."/>
            <person name="Wilson R."/>
            <person name="Chao H."/>
            <person name="Schneider V."/>
            <person name="Ventura M."/>
            <person name="Kronenberg Z."/>
            <person name="Murali S."/>
            <person name="Gordon D."/>
            <person name="Cantsilieris S."/>
            <person name="Munson K."/>
            <person name="Nelson B."/>
            <person name="Raja A."/>
            <person name="Underwood J."/>
            <person name="Diekhans M."/>
            <person name="Fiddes I."/>
            <person name="Haussler D."/>
            <person name="Eichler E."/>
        </authorList>
    </citation>
    <scope>NUCLEOTIDE SEQUENCE [LARGE SCALE GENOMIC DNA]</scope>
    <source>
        <strain evidence="2">Susie</strain>
    </source>
</reference>
<proteinExistence type="predicted"/>
<dbReference type="AlphaFoldDB" id="A0A2J8U2Q5"/>
<keyword evidence="1" id="KW-0472">Membrane</keyword>
<accession>A0A2J8U2Q5</accession>
<evidence type="ECO:0000313" key="2">
    <source>
        <dbReference type="EMBL" id="PNJ39539.1"/>
    </source>
</evidence>
<protein>
    <submittedName>
        <fullName evidence="2">ZPBP isoform 6</fullName>
    </submittedName>
</protein>
<evidence type="ECO:0000256" key="1">
    <source>
        <dbReference type="SAM" id="Phobius"/>
    </source>
</evidence>
<gene>
    <name evidence="2" type="ORF">CR201_G0030762</name>
</gene>
<keyword evidence="1" id="KW-1133">Transmembrane helix</keyword>
<comment type="caution">
    <text evidence="2">The sequence shown here is derived from an EMBL/GenBank/DDBJ whole genome shotgun (WGS) entry which is preliminary data.</text>
</comment>
<sequence>MEAYALGPARRGRRRTWAVGSLLSWAAIFLFISAFLVRVPSSGEGLRRPAGSAGTTAASPTLRIAFSCVTCIRFI</sequence>
<name>A0A2J8U2Q5_PONAB</name>